<evidence type="ECO:0000256" key="1">
    <source>
        <dbReference type="SAM" id="MobiDB-lite"/>
    </source>
</evidence>
<gene>
    <name evidence="3" type="ORF">IWQ62_002996</name>
</gene>
<feature type="region of interest" description="Disordered" evidence="1">
    <location>
        <begin position="327"/>
        <end position="352"/>
    </location>
</feature>
<dbReference type="GO" id="GO:0000932">
    <property type="term" value="C:P-body"/>
    <property type="evidence" value="ECO:0007669"/>
    <property type="project" value="TreeGrafter"/>
</dbReference>
<evidence type="ECO:0000313" key="3">
    <source>
        <dbReference type="EMBL" id="KAJ1964220.1"/>
    </source>
</evidence>
<evidence type="ECO:0000313" key="4">
    <source>
        <dbReference type="Proteomes" id="UP001150925"/>
    </source>
</evidence>
<keyword evidence="4" id="KW-1185">Reference proteome</keyword>
<dbReference type="PANTHER" id="PTHR23355">
    <property type="entry name" value="RIBONUCLEASE"/>
    <property type="match status" value="1"/>
</dbReference>
<feature type="region of interest" description="Disordered" evidence="1">
    <location>
        <begin position="284"/>
        <end position="307"/>
    </location>
</feature>
<dbReference type="Pfam" id="PF00773">
    <property type="entry name" value="RNB"/>
    <property type="match status" value="1"/>
</dbReference>
<dbReference type="Pfam" id="PF17877">
    <property type="entry name" value="Dis3l2_C_term"/>
    <property type="match status" value="1"/>
</dbReference>
<organism evidence="3 4">
    <name type="scientific">Dispira parvispora</name>
    <dbReference type="NCBI Taxonomy" id="1520584"/>
    <lineage>
        <taxon>Eukaryota</taxon>
        <taxon>Fungi</taxon>
        <taxon>Fungi incertae sedis</taxon>
        <taxon>Zoopagomycota</taxon>
        <taxon>Kickxellomycotina</taxon>
        <taxon>Dimargaritomycetes</taxon>
        <taxon>Dimargaritales</taxon>
        <taxon>Dimargaritaceae</taxon>
        <taxon>Dispira</taxon>
    </lineage>
</organism>
<dbReference type="AlphaFoldDB" id="A0A9W8ARP9"/>
<comment type="caution">
    <text evidence="3">The sequence shown here is derived from an EMBL/GenBank/DDBJ whole genome shotgun (WGS) entry which is preliminary data.</text>
</comment>
<proteinExistence type="predicted"/>
<dbReference type="SMART" id="SM00955">
    <property type="entry name" value="RNB"/>
    <property type="match status" value="1"/>
</dbReference>
<dbReference type="InterPro" id="IPR041093">
    <property type="entry name" value="Dis3l2-like_C"/>
</dbReference>
<evidence type="ECO:0000259" key="2">
    <source>
        <dbReference type="SMART" id="SM00955"/>
    </source>
</evidence>
<dbReference type="Proteomes" id="UP001150925">
    <property type="component" value="Unassembled WGS sequence"/>
</dbReference>
<name>A0A9W8ARP9_9FUNG</name>
<dbReference type="InterPro" id="IPR012340">
    <property type="entry name" value="NA-bd_OB-fold"/>
</dbReference>
<dbReference type="GO" id="GO:0006402">
    <property type="term" value="P:mRNA catabolic process"/>
    <property type="evidence" value="ECO:0007669"/>
    <property type="project" value="TreeGrafter"/>
</dbReference>
<feature type="domain" description="RNB" evidence="2">
    <location>
        <begin position="1"/>
        <end position="176"/>
    </location>
</feature>
<protein>
    <recommendedName>
        <fullName evidence="2">RNB domain-containing protein</fullName>
    </recommendedName>
</protein>
<sequence>MRDRRFAEGALAMNSITLDFDLDSQGQPIGCKHYDIKDSNRLIEEFMLLANMSVAEKLIKGLPQSALLRCHPKPLVKPLARYRELFQALNYPLDSATAGTLHRSLTSIDDPVHRKLLQYLAVRIMCPARYFCLGHQKNNPVCHYALNVPMYTHFTSPIRRYADLMVHRMLEHLLTKPEQPLPWDNTTIENIAVNCNDRSYGARTVDSRCSKLYLVQYIKRLISEQNGEPIRCQAHVVHVGDAFGEVLIWEYDLEVRIYWKKLTRAKYAYQKSHHRCFIDWSSKPTKNSKVPTNSSQSNANGENGTESTCQELVNGIQNLDLGGVDQPVSGQKLSGETSDKRSSSGGSSGGIKAVTDLSGQEFIKSHKLNPKFTQEMSLFSVVPVILEVDTVRGVSSINIQLENPFQ</sequence>
<reference evidence="3" key="1">
    <citation type="submission" date="2022-07" db="EMBL/GenBank/DDBJ databases">
        <title>Phylogenomic reconstructions and comparative analyses of Kickxellomycotina fungi.</title>
        <authorList>
            <person name="Reynolds N.K."/>
            <person name="Stajich J.E."/>
            <person name="Barry K."/>
            <person name="Grigoriev I.V."/>
            <person name="Crous P."/>
            <person name="Smith M.E."/>
        </authorList>
    </citation>
    <scope>NUCLEOTIDE SEQUENCE</scope>
    <source>
        <strain evidence="3">RSA 1196</strain>
    </source>
</reference>
<dbReference type="SUPFAM" id="SSF50249">
    <property type="entry name" value="Nucleic acid-binding proteins"/>
    <property type="match status" value="1"/>
</dbReference>
<dbReference type="PROSITE" id="PS01175">
    <property type="entry name" value="RIBONUCLEASE_II"/>
    <property type="match status" value="1"/>
</dbReference>
<dbReference type="InterPro" id="IPR001900">
    <property type="entry name" value="RNase_II/R"/>
</dbReference>
<dbReference type="PANTHER" id="PTHR23355:SF9">
    <property type="entry name" value="DIS3-LIKE EXONUCLEASE 2"/>
    <property type="match status" value="1"/>
</dbReference>
<dbReference type="InterPro" id="IPR022966">
    <property type="entry name" value="RNase_II/R_CS"/>
</dbReference>
<accession>A0A9W8ARP9</accession>
<dbReference type="InterPro" id="IPR050180">
    <property type="entry name" value="RNR_Ribonuclease"/>
</dbReference>
<dbReference type="GO" id="GO:0000175">
    <property type="term" value="F:3'-5'-RNA exonuclease activity"/>
    <property type="evidence" value="ECO:0007669"/>
    <property type="project" value="TreeGrafter"/>
</dbReference>
<dbReference type="OrthoDB" id="372421at2759"/>
<dbReference type="EMBL" id="JANBPY010000724">
    <property type="protein sequence ID" value="KAJ1964220.1"/>
    <property type="molecule type" value="Genomic_DNA"/>
</dbReference>
<dbReference type="GO" id="GO:0003723">
    <property type="term" value="F:RNA binding"/>
    <property type="evidence" value="ECO:0007669"/>
    <property type="project" value="InterPro"/>
</dbReference>